<dbReference type="PROSITE" id="PS00194">
    <property type="entry name" value="THIOREDOXIN_1"/>
    <property type="match status" value="1"/>
</dbReference>
<organism evidence="3 4">
    <name type="scientific">Cylindrotheca closterium</name>
    <dbReference type="NCBI Taxonomy" id="2856"/>
    <lineage>
        <taxon>Eukaryota</taxon>
        <taxon>Sar</taxon>
        <taxon>Stramenopiles</taxon>
        <taxon>Ochrophyta</taxon>
        <taxon>Bacillariophyta</taxon>
        <taxon>Bacillariophyceae</taxon>
        <taxon>Bacillariophycidae</taxon>
        <taxon>Bacillariales</taxon>
        <taxon>Bacillariaceae</taxon>
        <taxon>Cylindrotheca</taxon>
    </lineage>
</organism>
<proteinExistence type="predicted"/>
<evidence type="ECO:0000256" key="1">
    <source>
        <dbReference type="ARBA" id="ARBA00023157"/>
    </source>
</evidence>
<sequence>MVVPAIKPGEVVHCSSEEDYFEILQLAGDKLVVVDCFAEWCPPCKAIAPVFEAFARQHPQVVFLKVDVDHVPTIKSILSVWAMPTFAFVKHGSKVGSFVGAKESMLKYGIENDGNVGICSSCAIM</sequence>
<dbReference type="EMBL" id="CAKOGP040001936">
    <property type="protein sequence ID" value="CAJ1957094.1"/>
    <property type="molecule type" value="Genomic_DNA"/>
</dbReference>
<dbReference type="Proteomes" id="UP001295423">
    <property type="component" value="Unassembled WGS sequence"/>
</dbReference>
<dbReference type="Pfam" id="PF00085">
    <property type="entry name" value="Thioredoxin"/>
    <property type="match status" value="1"/>
</dbReference>
<dbReference type="Gene3D" id="3.40.30.10">
    <property type="entry name" value="Glutaredoxin"/>
    <property type="match status" value="1"/>
</dbReference>
<accession>A0AAD2FYW6</accession>
<comment type="caution">
    <text evidence="3">The sequence shown here is derived from an EMBL/GenBank/DDBJ whole genome shotgun (WGS) entry which is preliminary data.</text>
</comment>
<keyword evidence="1" id="KW-1015">Disulfide bond</keyword>
<keyword evidence="4" id="KW-1185">Reference proteome</keyword>
<evidence type="ECO:0000313" key="4">
    <source>
        <dbReference type="Proteomes" id="UP001295423"/>
    </source>
</evidence>
<reference evidence="3" key="1">
    <citation type="submission" date="2023-08" db="EMBL/GenBank/DDBJ databases">
        <authorList>
            <person name="Audoor S."/>
            <person name="Bilcke G."/>
        </authorList>
    </citation>
    <scope>NUCLEOTIDE SEQUENCE</scope>
</reference>
<dbReference type="InterPro" id="IPR017937">
    <property type="entry name" value="Thioredoxin_CS"/>
</dbReference>
<dbReference type="SUPFAM" id="SSF52833">
    <property type="entry name" value="Thioredoxin-like"/>
    <property type="match status" value="1"/>
</dbReference>
<dbReference type="InterPro" id="IPR013766">
    <property type="entry name" value="Thioredoxin_domain"/>
</dbReference>
<dbReference type="PANTHER" id="PTHR46115">
    <property type="entry name" value="THIOREDOXIN-LIKE PROTEIN 1"/>
    <property type="match status" value="1"/>
</dbReference>
<dbReference type="PRINTS" id="PR00421">
    <property type="entry name" value="THIOREDOXIN"/>
</dbReference>
<dbReference type="AlphaFoldDB" id="A0AAD2FYW6"/>
<dbReference type="PROSITE" id="PS51352">
    <property type="entry name" value="THIOREDOXIN_2"/>
    <property type="match status" value="1"/>
</dbReference>
<dbReference type="CDD" id="cd02947">
    <property type="entry name" value="TRX_family"/>
    <property type="match status" value="1"/>
</dbReference>
<gene>
    <name evidence="3" type="ORF">CYCCA115_LOCUS16543</name>
</gene>
<dbReference type="InterPro" id="IPR036249">
    <property type="entry name" value="Thioredoxin-like_sf"/>
</dbReference>
<protein>
    <recommendedName>
        <fullName evidence="2">Thioredoxin domain-containing protein</fullName>
    </recommendedName>
</protein>
<name>A0AAD2FYW6_9STRA</name>
<evidence type="ECO:0000313" key="3">
    <source>
        <dbReference type="EMBL" id="CAJ1957094.1"/>
    </source>
</evidence>
<evidence type="ECO:0000259" key="2">
    <source>
        <dbReference type="PROSITE" id="PS51352"/>
    </source>
</evidence>
<feature type="domain" description="Thioredoxin" evidence="2">
    <location>
        <begin position="1"/>
        <end position="115"/>
    </location>
</feature>